<evidence type="ECO:0000313" key="2">
    <source>
        <dbReference type="EMBL" id="MED6130218.1"/>
    </source>
</evidence>
<protein>
    <submittedName>
        <fullName evidence="2">Uncharacterized protein</fullName>
    </submittedName>
</protein>
<organism evidence="2 3">
    <name type="scientific">Stylosanthes scabra</name>
    <dbReference type="NCBI Taxonomy" id="79078"/>
    <lineage>
        <taxon>Eukaryota</taxon>
        <taxon>Viridiplantae</taxon>
        <taxon>Streptophyta</taxon>
        <taxon>Embryophyta</taxon>
        <taxon>Tracheophyta</taxon>
        <taxon>Spermatophyta</taxon>
        <taxon>Magnoliopsida</taxon>
        <taxon>eudicotyledons</taxon>
        <taxon>Gunneridae</taxon>
        <taxon>Pentapetalae</taxon>
        <taxon>rosids</taxon>
        <taxon>fabids</taxon>
        <taxon>Fabales</taxon>
        <taxon>Fabaceae</taxon>
        <taxon>Papilionoideae</taxon>
        <taxon>50 kb inversion clade</taxon>
        <taxon>dalbergioids sensu lato</taxon>
        <taxon>Dalbergieae</taxon>
        <taxon>Pterocarpus clade</taxon>
        <taxon>Stylosanthes</taxon>
    </lineage>
</organism>
<keyword evidence="3" id="KW-1185">Reference proteome</keyword>
<proteinExistence type="predicted"/>
<feature type="compositionally biased region" description="Low complexity" evidence="1">
    <location>
        <begin position="40"/>
        <end position="49"/>
    </location>
</feature>
<dbReference type="Proteomes" id="UP001341840">
    <property type="component" value="Unassembled WGS sequence"/>
</dbReference>
<sequence>MVTSNNRRGYHNQGKGRSFAPRGQNFKRGGYAQQPQQGLNNFRRNNNNNHQGRRYGKQPQNDLT</sequence>
<gene>
    <name evidence="2" type="ORF">PIB30_115906</name>
</gene>
<evidence type="ECO:0000313" key="3">
    <source>
        <dbReference type="Proteomes" id="UP001341840"/>
    </source>
</evidence>
<comment type="caution">
    <text evidence="2">The sequence shown here is derived from an EMBL/GenBank/DDBJ whole genome shotgun (WGS) entry which is preliminary data.</text>
</comment>
<reference evidence="2 3" key="1">
    <citation type="journal article" date="2023" name="Plants (Basel)">
        <title>Bridging the Gap: Combining Genomics and Transcriptomics Approaches to Understand Stylosanthes scabra, an Orphan Legume from the Brazilian Caatinga.</title>
        <authorList>
            <person name="Ferreira-Neto J.R.C."/>
            <person name="da Silva M.D."/>
            <person name="Binneck E."/>
            <person name="de Melo N.F."/>
            <person name="da Silva R.H."/>
            <person name="de Melo A.L.T.M."/>
            <person name="Pandolfi V."/>
            <person name="Bustamante F.O."/>
            <person name="Brasileiro-Vidal A.C."/>
            <person name="Benko-Iseppon A.M."/>
        </authorList>
    </citation>
    <scope>NUCLEOTIDE SEQUENCE [LARGE SCALE GENOMIC DNA]</scope>
    <source>
        <tissue evidence="2">Leaves</tissue>
    </source>
</reference>
<dbReference type="EMBL" id="JASCZI010044618">
    <property type="protein sequence ID" value="MED6130218.1"/>
    <property type="molecule type" value="Genomic_DNA"/>
</dbReference>
<name>A0ABU6S2C9_9FABA</name>
<evidence type="ECO:0000256" key="1">
    <source>
        <dbReference type="SAM" id="MobiDB-lite"/>
    </source>
</evidence>
<feature type="non-terminal residue" evidence="2">
    <location>
        <position position="64"/>
    </location>
</feature>
<accession>A0ABU6S2C9</accession>
<feature type="region of interest" description="Disordered" evidence="1">
    <location>
        <begin position="1"/>
        <end position="64"/>
    </location>
</feature>